<sequence length="134" mass="14830">VRGTTVVSKLWLLVLVYRSSREERAFLLKMITKFTAFLFFCAMPFRIYSLEHAETHSAASVTLGPLYFVMLIVGFLGIPGLARLPGGLFLVQVILCRGCAWPGIGWRNIRCRPKCLEPAGDCDPSSSSQGESTD</sequence>
<dbReference type="Proteomes" id="UP000649617">
    <property type="component" value="Unassembled WGS sequence"/>
</dbReference>
<evidence type="ECO:0000256" key="1">
    <source>
        <dbReference type="SAM" id="Phobius"/>
    </source>
</evidence>
<organism evidence="2 3">
    <name type="scientific">Symbiodinium pilosum</name>
    <name type="common">Dinoflagellate</name>
    <dbReference type="NCBI Taxonomy" id="2952"/>
    <lineage>
        <taxon>Eukaryota</taxon>
        <taxon>Sar</taxon>
        <taxon>Alveolata</taxon>
        <taxon>Dinophyceae</taxon>
        <taxon>Suessiales</taxon>
        <taxon>Symbiodiniaceae</taxon>
        <taxon>Symbiodinium</taxon>
    </lineage>
</organism>
<evidence type="ECO:0000313" key="3">
    <source>
        <dbReference type="Proteomes" id="UP000649617"/>
    </source>
</evidence>
<feature type="transmembrane region" description="Helical" evidence="1">
    <location>
        <begin position="26"/>
        <end position="45"/>
    </location>
</feature>
<keyword evidence="1" id="KW-0472">Membrane</keyword>
<protein>
    <submittedName>
        <fullName evidence="2">Uncharacterized protein</fullName>
    </submittedName>
</protein>
<comment type="caution">
    <text evidence="2">The sequence shown here is derived from an EMBL/GenBank/DDBJ whole genome shotgun (WGS) entry which is preliminary data.</text>
</comment>
<evidence type="ECO:0000313" key="2">
    <source>
        <dbReference type="EMBL" id="CAE7236952.1"/>
    </source>
</evidence>
<dbReference type="EMBL" id="CAJNIZ010004892">
    <property type="protein sequence ID" value="CAE7236952.1"/>
    <property type="molecule type" value="Genomic_DNA"/>
</dbReference>
<keyword evidence="3" id="KW-1185">Reference proteome</keyword>
<proteinExistence type="predicted"/>
<keyword evidence="1" id="KW-1133">Transmembrane helix</keyword>
<name>A0A812L0K7_SYMPI</name>
<reference evidence="2" key="1">
    <citation type="submission" date="2021-02" db="EMBL/GenBank/DDBJ databases">
        <authorList>
            <person name="Dougan E. K."/>
            <person name="Rhodes N."/>
            <person name="Thang M."/>
            <person name="Chan C."/>
        </authorList>
    </citation>
    <scope>NUCLEOTIDE SEQUENCE</scope>
</reference>
<feature type="non-terminal residue" evidence="2">
    <location>
        <position position="1"/>
    </location>
</feature>
<keyword evidence="1" id="KW-0812">Transmembrane</keyword>
<gene>
    <name evidence="2" type="ORF">SPIL2461_LOCUS3883</name>
</gene>
<accession>A0A812L0K7</accession>
<dbReference type="AlphaFoldDB" id="A0A812L0K7"/>